<gene>
    <name evidence="1" type="ORF">YA0853_29040</name>
</gene>
<evidence type="ECO:0000313" key="2">
    <source>
        <dbReference type="Proteomes" id="UP000645865"/>
    </source>
</evidence>
<dbReference type="EMBL" id="JAEILH010000058">
    <property type="protein sequence ID" value="MBI6627672.1"/>
    <property type="molecule type" value="Genomic_DNA"/>
</dbReference>
<proteinExistence type="predicted"/>
<reference evidence="1" key="1">
    <citation type="submission" date="2020-12" db="EMBL/GenBank/DDBJ databases">
        <title>Comparative genomic insights into the epidemiology and virulence of plant pathogenic Pseudomonads from Turkey.</title>
        <authorList>
            <person name="Dillon M."/>
            <person name="Ruiz-Bedoya T."/>
            <person name="Bendalovic-Torma C."/>
            <person name="Guttman K.M."/>
            <person name="Kwak H."/>
            <person name="Middleton M.A."/>
            <person name="Wang P.W."/>
            <person name="Horuz S."/>
            <person name="Aysan Y."/>
            <person name="Guttman D.S."/>
        </authorList>
    </citation>
    <scope>NUCLEOTIDE SEQUENCE</scope>
    <source>
        <strain evidence="1">S5_IA_3a</strain>
    </source>
</reference>
<organism evidence="1 2">
    <name type="scientific">Pseudomonas rhodesiae</name>
    <dbReference type="NCBI Taxonomy" id="76760"/>
    <lineage>
        <taxon>Bacteria</taxon>
        <taxon>Pseudomonadati</taxon>
        <taxon>Pseudomonadota</taxon>
        <taxon>Gammaproteobacteria</taxon>
        <taxon>Pseudomonadales</taxon>
        <taxon>Pseudomonadaceae</taxon>
        <taxon>Pseudomonas</taxon>
    </lineage>
</organism>
<comment type="caution">
    <text evidence="1">The sequence shown here is derived from an EMBL/GenBank/DDBJ whole genome shotgun (WGS) entry which is preliminary data.</text>
</comment>
<dbReference type="AlphaFoldDB" id="A0A8I1E9S9"/>
<dbReference type="Proteomes" id="UP000645865">
    <property type="component" value="Unassembled WGS sequence"/>
</dbReference>
<protein>
    <submittedName>
        <fullName evidence="1">Uncharacterized protein</fullName>
    </submittedName>
</protein>
<dbReference type="RefSeq" id="WP_169903372.1">
    <property type="nucleotide sequence ID" value="NZ_CP070980.1"/>
</dbReference>
<accession>A0A8I1E9S9</accession>
<evidence type="ECO:0000313" key="1">
    <source>
        <dbReference type="EMBL" id="MBI6627672.1"/>
    </source>
</evidence>
<sequence length="105" mass="11499">MNLILNIQPAVLEQLKLGANVNGGFAECPHAQKIPGKKTPHNLCLVAKATRGMAGVLLQRLGSRPIFCKGVERSAMIETVWKSMQIDGPGRLRRRAFSMHPLLLS</sequence>
<name>A0A8I1E9S9_9PSED</name>